<organism evidence="1 2">
    <name type="scientific">Micromonospora taraxaci</name>
    <dbReference type="NCBI Taxonomy" id="1316803"/>
    <lineage>
        <taxon>Bacteria</taxon>
        <taxon>Bacillati</taxon>
        <taxon>Actinomycetota</taxon>
        <taxon>Actinomycetes</taxon>
        <taxon>Micromonosporales</taxon>
        <taxon>Micromonosporaceae</taxon>
        <taxon>Micromonospora</taxon>
    </lineage>
</organism>
<protein>
    <submittedName>
        <fullName evidence="1">Uncharacterized protein</fullName>
    </submittedName>
</protein>
<evidence type="ECO:0000313" key="1">
    <source>
        <dbReference type="EMBL" id="TWG17913.1"/>
    </source>
</evidence>
<gene>
    <name evidence="1" type="ORF">FHU34_113255</name>
</gene>
<sequence>MGWALSGLSPSVKVMWSTQTFSLRRTEIWSYWLFQLPASPSVGDQAGKQSRASTRVRLRTITFDARSIISVSPVNRAPRSPTIVVFGPTLIWVCRVWLATERTRASSSGPLGATRPHTAGS</sequence>
<reference evidence="1 2" key="1">
    <citation type="submission" date="2019-06" db="EMBL/GenBank/DDBJ databases">
        <title>Sequencing the genomes of 1000 actinobacteria strains.</title>
        <authorList>
            <person name="Klenk H.-P."/>
        </authorList>
    </citation>
    <scope>NUCLEOTIDE SEQUENCE [LARGE SCALE GENOMIC DNA]</scope>
    <source>
        <strain evidence="1 2">DSM 45885</strain>
    </source>
</reference>
<keyword evidence="2" id="KW-1185">Reference proteome</keyword>
<accession>A0A561W215</accession>
<evidence type="ECO:0000313" key="2">
    <source>
        <dbReference type="Proteomes" id="UP000317685"/>
    </source>
</evidence>
<comment type="caution">
    <text evidence="1">The sequence shown here is derived from an EMBL/GenBank/DDBJ whole genome shotgun (WGS) entry which is preliminary data.</text>
</comment>
<name>A0A561W215_9ACTN</name>
<proteinExistence type="predicted"/>
<dbReference type="Proteomes" id="UP000317685">
    <property type="component" value="Unassembled WGS sequence"/>
</dbReference>
<dbReference type="AlphaFoldDB" id="A0A561W215"/>
<dbReference type="EMBL" id="VIWZ01000001">
    <property type="protein sequence ID" value="TWG17913.1"/>
    <property type="molecule type" value="Genomic_DNA"/>
</dbReference>